<reference evidence="3" key="1">
    <citation type="journal article" date="2014" name="Int. J. Syst. Evol. Microbiol.">
        <title>Complete genome sequence of Corynebacterium casei LMG S-19264T (=DSM 44701T), isolated from a smear-ripened cheese.</title>
        <authorList>
            <consortium name="US DOE Joint Genome Institute (JGI-PGF)"/>
            <person name="Walter F."/>
            <person name="Albersmeier A."/>
            <person name="Kalinowski J."/>
            <person name="Ruckert C."/>
        </authorList>
    </citation>
    <scope>NUCLEOTIDE SEQUENCE</scope>
    <source>
        <strain evidence="3">CGMCC 1.16548</strain>
    </source>
</reference>
<evidence type="ECO:0000259" key="1">
    <source>
        <dbReference type="Pfam" id="PF10647"/>
    </source>
</evidence>
<feature type="domain" description="Lipoprotein LpqB C-terminal" evidence="1">
    <location>
        <begin position="307"/>
        <end position="534"/>
    </location>
</feature>
<proteinExistence type="predicted"/>
<protein>
    <recommendedName>
        <fullName evidence="5">GerMN domain-containing protein</fullName>
    </recommendedName>
</protein>
<evidence type="ECO:0008006" key="5">
    <source>
        <dbReference type="Google" id="ProtNLM"/>
    </source>
</evidence>
<dbReference type="Pfam" id="PF25976">
    <property type="entry name" value="LpqB_N"/>
    <property type="match status" value="1"/>
</dbReference>
<sequence length="548" mass="57140">MRARRRASVIVALGVTVALAGCVAIPMSGDVHSEQIEVDPDEVPTVVLPPSPVPGQTPVEIVQGFLNAGRAPQNRYQVAQEFLAPSAEWSGTSRVLVTSSAINPIVVDADTVAVTVTVVGEVDGSGHYTEVPSQVQTLSYDITTVDGENRIARADPGTVLSRNGFTTAFAAYPLYFYDPSFELLVPDLRWFPITREVADRIVDELLLGPTAWLGAGVLFSAFPQGTTGRAVYRAPVVSVELGAEVRTESALTQRRMLDQLQSSLRALGNVTEFEVTAGEFDLAPASDDAPPEDDYRVGDGTIGGSNGQFGSLTAEGVAPLPVIRTRADALQPSAATLARDRESVAVLGPAGVSLVGASGDPVPVDGRAGLIAPGLDPYGFVWTVPRSAPTGLIVTRDGEQFPLPLAVDGEVVALEVSRDGARALVALATANGPRLFVIGVQRNADLVPVAFGAVYELDPRGSIIDVAWVDGTHVAVLSAGQDGTEVDVLALGGPPEQLGEIDGAVEIVGGNLVAGIRVRLADGTVHRPSEAGGWRDTGVLASFLGTQQ</sequence>
<name>A0A8J3GQC9_9MICO</name>
<dbReference type="Proteomes" id="UP000617531">
    <property type="component" value="Unassembled WGS sequence"/>
</dbReference>
<dbReference type="InterPro" id="IPR059026">
    <property type="entry name" value="LpqB_N"/>
</dbReference>
<keyword evidence="4" id="KW-1185">Reference proteome</keyword>
<evidence type="ECO:0000313" key="4">
    <source>
        <dbReference type="Proteomes" id="UP000617531"/>
    </source>
</evidence>
<dbReference type="AlphaFoldDB" id="A0A8J3GQC9"/>
<dbReference type="EMBL" id="BNAI01000002">
    <property type="protein sequence ID" value="GHF15747.1"/>
    <property type="molecule type" value="Genomic_DNA"/>
</dbReference>
<dbReference type="InterPro" id="IPR018910">
    <property type="entry name" value="LpqB_C"/>
</dbReference>
<gene>
    <name evidence="3" type="ORF">GCM10011600_16000</name>
</gene>
<comment type="caution">
    <text evidence="3">The sequence shown here is derived from an EMBL/GenBank/DDBJ whole genome shotgun (WGS) entry which is preliminary data.</text>
</comment>
<evidence type="ECO:0000313" key="3">
    <source>
        <dbReference type="EMBL" id="GHF15747.1"/>
    </source>
</evidence>
<evidence type="ECO:0000259" key="2">
    <source>
        <dbReference type="Pfam" id="PF25976"/>
    </source>
</evidence>
<dbReference type="PROSITE" id="PS51257">
    <property type="entry name" value="PROKAR_LIPOPROTEIN"/>
    <property type="match status" value="1"/>
</dbReference>
<feature type="domain" description="Lipoprotein LpqB N-terminal" evidence="2">
    <location>
        <begin position="52"/>
        <end position="165"/>
    </location>
</feature>
<dbReference type="RefSeq" id="WP_191282926.1">
    <property type="nucleotide sequence ID" value="NZ_BNAI01000002.1"/>
</dbReference>
<accession>A0A8J3GQC9</accession>
<reference evidence="3" key="2">
    <citation type="submission" date="2020-09" db="EMBL/GenBank/DDBJ databases">
        <authorList>
            <person name="Sun Q."/>
            <person name="Zhou Y."/>
        </authorList>
    </citation>
    <scope>NUCLEOTIDE SEQUENCE</scope>
    <source>
        <strain evidence="3">CGMCC 1.16548</strain>
    </source>
</reference>
<dbReference type="Pfam" id="PF10647">
    <property type="entry name" value="Gmad1"/>
    <property type="match status" value="1"/>
</dbReference>
<organism evidence="3 4">
    <name type="scientific">Pseudolysinimonas yzui</name>
    <dbReference type="NCBI Taxonomy" id="2708254"/>
    <lineage>
        <taxon>Bacteria</taxon>
        <taxon>Bacillati</taxon>
        <taxon>Actinomycetota</taxon>
        <taxon>Actinomycetes</taxon>
        <taxon>Micrococcales</taxon>
        <taxon>Microbacteriaceae</taxon>
        <taxon>Pseudolysinimonas</taxon>
    </lineage>
</organism>